<keyword evidence="2" id="KW-1185">Reference proteome</keyword>
<evidence type="ECO:0000313" key="1">
    <source>
        <dbReference type="EMBL" id="TQE05937.1"/>
    </source>
</evidence>
<evidence type="ECO:0008006" key="3">
    <source>
        <dbReference type="Google" id="ProtNLM"/>
    </source>
</evidence>
<organism evidence="1 2">
    <name type="scientific">Malus baccata</name>
    <name type="common">Siberian crab apple</name>
    <name type="synonym">Pyrus baccata</name>
    <dbReference type="NCBI Taxonomy" id="106549"/>
    <lineage>
        <taxon>Eukaryota</taxon>
        <taxon>Viridiplantae</taxon>
        <taxon>Streptophyta</taxon>
        <taxon>Embryophyta</taxon>
        <taxon>Tracheophyta</taxon>
        <taxon>Spermatophyta</taxon>
        <taxon>Magnoliopsida</taxon>
        <taxon>eudicotyledons</taxon>
        <taxon>Gunneridae</taxon>
        <taxon>Pentapetalae</taxon>
        <taxon>rosids</taxon>
        <taxon>fabids</taxon>
        <taxon>Rosales</taxon>
        <taxon>Rosaceae</taxon>
        <taxon>Amygdaloideae</taxon>
        <taxon>Maleae</taxon>
        <taxon>Malus</taxon>
    </lineage>
</organism>
<dbReference type="AlphaFoldDB" id="A0A540N4F0"/>
<reference evidence="1 2" key="1">
    <citation type="journal article" date="2019" name="G3 (Bethesda)">
        <title>Sequencing of a Wild Apple (Malus baccata) Genome Unravels the Differences Between Cultivated and Wild Apple Species Regarding Disease Resistance and Cold Tolerance.</title>
        <authorList>
            <person name="Chen X."/>
        </authorList>
    </citation>
    <scope>NUCLEOTIDE SEQUENCE [LARGE SCALE GENOMIC DNA]</scope>
    <source>
        <strain evidence="2">cv. Shandingzi</strain>
        <tissue evidence="1">Leaves</tissue>
    </source>
</reference>
<sequence>MQTRSKSGIVKKIALLIAVHENRGVDLTQVEPATFKFALKSPVWYDAMKDEISALHNQGTWSWFHCTNTRT</sequence>
<name>A0A540N4F0_MALBA</name>
<evidence type="ECO:0000313" key="2">
    <source>
        <dbReference type="Proteomes" id="UP000315295"/>
    </source>
</evidence>
<comment type="caution">
    <text evidence="1">The sequence shown here is derived from an EMBL/GenBank/DDBJ whole genome shotgun (WGS) entry which is preliminary data.</text>
</comment>
<protein>
    <recommendedName>
        <fullName evidence="3">Reverse transcriptase Ty1/copia-type domain-containing protein</fullName>
    </recommendedName>
</protein>
<dbReference type="Proteomes" id="UP000315295">
    <property type="component" value="Unassembled WGS sequence"/>
</dbReference>
<accession>A0A540N4F0</accession>
<dbReference type="EMBL" id="VIEB01000113">
    <property type="protein sequence ID" value="TQE05937.1"/>
    <property type="molecule type" value="Genomic_DNA"/>
</dbReference>
<proteinExistence type="predicted"/>
<gene>
    <name evidence="1" type="ORF">C1H46_008461</name>
</gene>